<dbReference type="EMBL" id="CP120682">
    <property type="protein sequence ID" value="WKN36707.1"/>
    <property type="molecule type" value="Genomic_DNA"/>
</dbReference>
<dbReference type="InterPro" id="IPR003594">
    <property type="entry name" value="HATPase_dom"/>
</dbReference>
<dbReference type="FunFam" id="3.30.565.10:FF:000016">
    <property type="entry name" value="Chemotaxis protein CheA, putative"/>
    <property type="match status" value="1"/>
</dbReference>
<dbReference type="PANTHER" id="PTHR43395:SF10">
    <property type="entry name" value="CHEMOTAXIS PROTEIN CHEA"/>
    <property type="match status" value="1"/>
</dbReference>
<evidence type="ECO:0000256" key="9">
    <source>
        <dbReference type="ARBA" id="ARBA00022840"/>
    </source>
</evidence>
<dbReference type="PROSITE" id="PS50894">
    <property type="entry name" value="HPT"/>
    <property type="match status" value="1"/>
</dbReference>
<evidence type="ECO:0000256" key="5">
    <source>
        <dbReference type="ARBA" id="ARBA00022553"/>
    </source>
</evidence>
<dbReference type="Pfam" id="PF01627">
    <property type="entry name" value="Hpt"/>
    <property type="match status" value="1"/>
</dbReference>
<dbReference type="InterPro" id="IPR036061">
    <property type="entry name" value="CheW-like_dom_sf"/>
</dbReference>
<dbReference type="Gene3D" id="2.30.30.40">
    <property type="entry name" value="SH3 Domains"/>
    <property type="match status" value="1"/>
</dbReference>
<dbReference type="InterPro" id="IPR005467">
    <property type="entry name" value="His_kinase_dom"/>
</dbReference>
<sequence length="676" mass="76179">MAQYDEMFREEANEQLEIAEQALLSYESNPSLEYIEEAFRALHTFKGAAHIFSLTNLGDFAHKIESILDGIRHGVLFDEPRITDKLLTYLDHLKKLMNDPDIEDKATLVENSNLVREIDTLSAKISDKIKQSDQNKEEALLEAFIEEEDQVNISTYYLTILPQIEITTESGHPVFNILEDVQELGEARLSIQYHPENESACTHWDLYIACQSTKEDLEAQFMFIDDDVTVACYKVANFNLFKEMGFEELLKVLDKTDVDSRLTEITAYVESLKDALVPEESQTEGDGKNTKTTSIRVSTDKIDVLMNLVSELVTDQASLNLLSSRYADPELEGMAENMDRHIRQLRDIVFEMTLVPIERMIGKFKRMVRDCATSVGKEVNFNVTGENTELDKTFIDSLSDPIMHILRNSVDHGIETPEERTAKGKPLIGTVNLDAYYSGANVHIEIYDDGRGLSSDAIRSKALEKGLIKQGENLSEQEVYNLIFLPGFSTAKNVTEVSGRGVGMDVVKKNVESIRGEIDIESKEGVGTKFIIKVPLTLSIIDGLLIRVDKAHYVLPLQTIKKCYEIKYELLNNTFSDLLVLDDEQIPFINLRDELLSAAPPDIEYTNAIVVQCRYRKLVIIADEIIGEYQAVLKPVGEYYKKQEFVSGATILGDGSVALVLDADKLVEQKLKLATP</sequence>
<dbReference type="InterPro" id="IPR051315">
    <property type="entry name" value="Bact_Chemotaxis_CheA"/>
</dbReference>
<feature type="modified residue" description="Phosphohistidine" evidence="12">
    <location>
        <position position="43"/>
    </location>
</feature>
<evidence type="ECO:0000256" key="10">
    <source>
        <dbReference type="ARBA" id="ARBA00023012"/>
    </source>
</evidence>
<dbReference type="SMART" id="SM00387">
    <property type="entry name" value="HATPase_c"/>
    <property type="match status" value="1"/>
</dbReference>
<dbReference type="SMART" id="SM00260">
    <property type="entry name" value="CheW"/>
    <property type="match status" value="1"/>
</dbReference>
<evidence type="ECO:0000259" key="15">
    <source>
        <dbReference type="PROSITE" id="PS50894"/>
    </source>
</evidence>
<dbReference type="Gene3D" id="3.30.565.10">
    <property type="entry name" value="Histidine kinase-like ATPase, C-terminal domain"/>
    <property type="match status" value="1"/>
</dbReference>
<dbReference type="InterPro" id="IPR008207">
    <property type="entry name" value="Sig_transdc_His_kin_Hpt_dom"/>
</dbReference>
<evidence type="ECO:0000256" key="11">
    <source>
        <dbReference type="ARBA" id="ARBA00035100"/>
    </source>
</evidence>
<dbReference type="GO" id="GO:0006935">
    <property type="term" value="P:chemotaxis"/>
    <property type="evidence" value="ECO:0007669"/>
    <property type="project" value="UniProtKB-KW"/>
</dbReference>
<proteinExistence type="predicted"/>
<dbReference type="AlphaFoldDB" id="A0AA49GLW6"/>
<feature type="domain" description="HPt" evidence="15">
    <location>
        <begin position="1"/>
        <end position="100"/>
    </location>
</feature>
<dbReference type="SUPFAM" id="SSF50341">
    <property type="entry name" value="CheW-like"/>
    <property type="match status" value="1"/>
</dbReference>
<dbReference type="PROSITE" id="PS50109">
    <property type="entry name" value="HIS_KIN"/>
    <property type="match status" value="1"/>
</dbReference>
<dbReference type="Gene3D" id="1.20.120.160">
    <property type="entry name" value="HPT domain"/>
    <property type="match status" value="1"/>
</dbReference>
<dbReference type="Pfam" id="PF02895">
    <property type="entry name" value="H-kinase_dim"/>
    <property type="match status" value="1"/>
</dbReference>
<evidence type="ECO:0000259" key="14">
    <source>
        <dbReference type="PROSITE" id="PS50851"/>
    </source>
</evidence>
<dbReference type="InterPro" id="IPR004105">
    <property type="entry name" value="CheA-like_dim"/>
</dbReference>
<name>A0AA49GLW6_9BACT</name>
<keyword evidence="9" id="KW-0067">ATP-binding</keyword>
<dbReference type="EC" id="2.7.13.3" evidence="2"/>
<keyword evidence="6" id="KW-0808">Transferase</keyword>
<evidence type="ECO:0000256" key="3">
    <source>
        <dbReference type="ARBA" id="ARBA00021495"/>
    </source>
</evidence>
<dbReference type="GO" id="GO:0005524">
    <property type="term" value="F:ATP binding"/>
    <property type="evidence" value="ECO:0007669"/>
    <property type="project" value="UniProtKB-KW"/>
</dbReference>
<evidence type="ECO:0000256" key="4">
    <source>
        <dbReference type="ARBA" id="ARBA00022500"/>
    </source>
</evidence>
<dbReference type="SUPFAM" id="SSF47226">
    <property type="entry name" value="Histidine-containing phosphotransfer domain, HPT domain"/>
    <property type="match status" value="1"/>
</dbReference>
<gene>
    <name evidence="16" type="ORF">K4G66_30550</name>
</gene>
<dbReference type="InterPro" id="IPR036097">
    <property type="entry name" value="HisK_dim/P_sf"/>
</dbReference>
<dbReference type="InterPro" id="IPR002545">
    <property type="entry name" value="CheW-lke_dom"/>
</dbReference>
<evidence type="ECO:0000256" key="2">
    <source>
        <dbReference type="ARBA" id="ARBA00012438"/>
    </source>
</evidence>
<evidence type="ECO:0000259" key="13">
    <source>
        <dbReference type="PROSITE" id="PS50109"/>
    </source>
</evidence>
<dbReference type="InterPro" id="IPR004358">
    <property type="entry name" value="Sig_transdc_His_kin-like_C"/>
</dbReference>
<accession>A0AA49GLW6</accession>
<dbReference type="Pfam" id="PF02518">
    <property type="entry name" value="HATPase_c"/>
    <property type="match status" value="1"/>
</dbReference>
<dbReference type="SMART" id="SM00073">
    <property type="entry name" value="HPT"/>
    <property type="match status" value="1"/>
</dbReference>
<evidence type="ECO:0000256" key="1">
    <source>
        <dbReference type="ARBA" id="ARBA00000085"/>
    </source>
</evidence>
<organism evidence="16">
    <name type="scientific">Roseihalotalea indica</name>
    <dbReference type="NCBI Taxonomy" id="2867963"/>
    <lineage>
        <taxon>Bacteria</taxon>
        <taxon>Pseudomonadati</taxon>
        <taxon>Bacteroidota</taxon>
        <taxon>Cytophagia</taxon>
        <taxon>Cytophagales</taxon>
        <taxon>Catalimonadaceae</taxon>
        <taxon>Roseihalotalea</taxon>
    </lineage>
</organism>
<keyword evidence="5 12" id="KW-0597">Phosphoprotein</keyword>
<dbReference type="PROSITE" id="PS50851">
    <property type="entry name" value="CHEW"/>
    <property type="match status" value="1"/>
</dbReference>
<dbReference type="CDD" id="cd00088">
    <property type="entry name" value="HPT"/>
    <property type="match status" value="1"/>
</dbReference>
<keyword evidence="4" id="KW-0145">Chemotaxis</keyword>
<evidence type="ECO:0000256" key="6">
    <source>
        <dbReference type="ARBA" id="ARBA00022679"/>
    </source>
</evidence>
<dbReference type="InterPro" id="IPR036641">
    <property type="entry name" value="HPT_dom_sf"/>
</dbReference>
<feature type="domain" description="Histidine kinase" evidence="13">
    <location>
        <begin position="303"/>
        <end position="538"/>
    </location>
</feature>
<reference evidence="16" key="1">
    <citation type="journal article" date="2023" name="Comput. Struct. Biotechnol. J.">
        <title>Discovery of a novel marine Bacteroidetes with a rich repertoire of carbohydrate-active enzymes.</title>
        <authorList>
            <person name="Chen B."/>
            <person name="Liu G."/>
            <person name="Chen Q."/>
            <person name="Wang H."/>
            <person name="Liu L."/>
            <person name="Tang K."/>
        </authorList>
    </citation>
    <scope>NUCLEOTIDE SEQUENCE</scope>
    <source>
        <strain evidence="16">TK19036</strain>
    </source>
</reference>
<dbReference type="Pfam" id="PF01584">
    <property type="entry name" value="CheW"/>
    <property type="match status" value="1"/>
</dbReference>
<dbReference type="PRINTS" id="PR00344">
    <property type="entry name" value="BCTRLSENSOR"/>
</dbReference>
<feature type="domain" description="CheW-like" evidence="14">
    <location>
        <begin position="540"/>
        <end position="672"/>
    </location>
</feature>
<comment type="catalytic activity">
    <reaction evidence="1">
        <text>ATP + protein L-histidine = ADP + protein N-phospho-L-histidine.</text>
        <dbReference type="EC" id="2.7.13.3"/>
    </reaction>
</comment>
<dbReference type="InterPro" id="IPR037006">
    <property type="entry name" value="CheA-like_homodim_sf"/>
</dbReference>
<dbReference type="SMART" id="SM01231">
    <property type="entry name" value="H-kinase_dim"/>
    <property type="match status" value="1"/>
</dbReference>
<evidence type="ECO:0000256" key="8">
    <source>
        <dbReference type="ARBA" id="ARBA00022777"/>
    </source>
</evidence>
<dbReference type="SUPFAM" id="SSF55874">
    <property type="entry name" value="ATPase domain of HSP90 chaperone/DNA topoisomerase II/histidine kinase"/>
    <property type="match status" value="1"/>
</dbReference>
<evidence type="ECO:0000313" key="16">
    <source>
        <dbReference type="EMBL" id="WKN36707.1"/>
    </source>
</evidence>
<reference evidence="16" key="2">
    <citation type="journal article" date="2024" name="Antonie Van Leeuwenhoek">
        <title>Roseihalotalea indica gen. nov., sp. nov., a halophilic Bacteroidetes from mesopelagic Southwest Indian Ocean with higher carbohydrate metabolic potential.</title>
        <authorList>
            <person name="Chen B."/>
            <person name="Zhang M."/>
            <person name="Lin D."/>
            <person name="Ye J."/>
            <person name="Tang K."/>
        </authorList>
    </citation>
    <scope>NUCLEOTIDE SEQUENCE</scope>
    <source>
        <strain evidence="16">TK19036</strain>
    </source>
</reference>
<evidence type="ECO:0000256" key="12">
    <source>
        <dbReference type="PROSITE-ProRule" id="PRU00110"/>
    </source>
</evidence>
<dbReference type="GO" id="GO:0005737">
    <property type="term" value="C:cytoplasm"/>
    <property type="evidence" value="ECO:0007669"/>
    <property type="project" value="InterPro"/>
</dbReference>
<dbReference type="CDD" id="cd16916">
    <property type="entry name" value="HATPase_CheA-like"/>
    <property type="match status" value="1"/>
</dbReference>
<dbReference type="InterPro" id="IPR036890">
    <property type="entry name" value="HATPase_C_sf"/>
</dbReference>
<protein>
    <recommendedName>
        <fullName evidence="3">Chemotaxis protein CheA</fullName>
        <ecNumber evidence="2">2.7.13.3</ecNumber>
    </recommendedName>
</protein>
<keyword evidence="8" id="KW-0418">Kinase</keyword>
<dbReference type="PANTHER" id="PTHR43395">
    <property type="entry name" value="SENSOR HISTIDINE KINASE CHEA"/>
    <property type="match status" value="1"/>
</dbReference>
<dbReference type="Gene3D" id="1.10.287.560">
    <property type="entry name" value="Histidine kinase CheA-like, homodimeric domain"/>
    <property type="match status" value="1"/>
</dbReference>
<dbReference type="GO" id="GO:0000155">
    <property type="term" value="F:phosphorelay sensor kinase activity"/>
    <property type="evidence" value="ECO:0007669"/>
    <property type="project" value="InterPro"/>
</dbReference>
<keyword evidence="10" id="KW-0902">Two-component regulatory system</keyword>
<evidence type="ECO:0000256" key="7">
    <source>
        <dbReference type="ARBA" id="ARBA00022741"/>
    </source>
</evidence>
<comment type="function">
    <text evidence="11">Involved in the transmission of sensory signals from the chemoreceptors to the flagellar motors. CheA is autophosphorylated; it can transfer its phosphate group to either CheB or CheY.</text>
</comment>
<dbReference type="SUPFAM" id="SSF47384">
    <property type="entry name" value="Homodimeric domain of signal transducing histidine kinase"/>
    <property type="match status" value="1"/>
</dbReference>
<keyword evidence="7" id="KW-0547">Nucleotide-binding</keyword>